<keyword evidence="2" id="KW-1185">Reference proteome</keyword>
<dbReference type="EMBL" id="JABSTQ010010630">
    <property type="protein sequence ID" value="KAG0419390.1"/>
    <property type="molecule type" value="Genomic_DNA"/>
</dbReference>
<comment type="caution">
    <text evidence="1">The sequence shown here is derived from an EMBL/GenBank/DDBJ whole genome shotgun (WGS) entry which is preliminary data.</text>
</comment>
<evidence type="ECO:0000313" key="2">
    <source>
        <dbReference type="Proteomes" id="UP000805193"/>
    </source>
</evidence>
<evidence type="ECO:0000313" key="1">
    <source>
        <dbReference type="EMBL" id="KAG0419390.1"/>
    </source>
</evidence>
<protein>
    <submittedName>
        <fullName evidence="1">Uncharacterized protein</fullName>
    </submittedName>
</protein>
<reference evidence="1 2" key="1">
    <citation type="journal article" date="2020" name="Cell">
        <title>Large-Scale Comparative Analyses of Tick Genomes Elucidate Their Genetic Diversity and Vector Capacities.</title>
        <authorList>
            <consortium name="Tick Genome and Microbiome Consortium (TIGMIC)"/>
            <person name="Jia N."/>
            <person name="Wang J."/>
            <person name="Shi W."/>
            <person name="Du L."/>
            <person name="Sun Y."/>
            <person name="Zhan W."/>
            <person name="Jiang J.F."/>
            <person name="Wang Q."/>
            <person name="Zhang B."/>
            <person name="Ji P."/>
            <person name="Bell-Sakyi L."/>
            <person name="Cui X.M."/>
            <person name="Yuan T.T."/>
            <person name="Jiang B.G."/>
            <person name="Yang W.F."/>
            <person name="Lam T.T."/>
            <person name="Chang Q.C."/>
            <person name="Ding S.J."/>
            <person name="Wang X.J."/>
            <person name="Zhu J.G."/>
            <person name="Ruan X.D."/>
            <person name="Zhao L."/>
            <person name="Wei J.T."/>
            <person name="Ye R.Z."/>
            <person name="Que T.C."/>
            <person name="Du C.H."/>
            <person name="Zhou Y.H."/>
            <person name="Cheng J.X."/>
            <person name="Dai P.F."/>
            <person name="Guo W.B."/>
            <person name="Han X.H."/>
            <person name="Huang E.J."/>
            <person name="Li L.F."/>
            <person name="Wei W."/>
            <person name="Gao Y.C."/>
            <person name="Liu J.Z."/>
            <person name="Shao H.Z."/>
            <person name="Wang X."/>
            <person name="Wang C.C."/>
            <person name="Yang T.C."/>
            <person name="Huo Q.B."/>
            <person name="Li W."/>
            <person name="Chen H.Y."/>
            <person name="Chen S.E."/>
            <person name="Zhou L.G."/>
            <person name="Ni X.B."/>
            <person name="Tian J.H."/>
            <person name="Sheng Y."/>
            <person name="Liu T."/>
            <person name="Pan Y.S."/>
            <person name="Xia L.Y."/>
            <person name="Li J."/>
            <person name="Zhao F."/>
            <person name="Cao W.C."/>
        </authorList>
    </citation>
    <scope>NUCLEOTIDE SEQUENCE [LARGE SCALE GENOMIC DNA]</scope>
    <source>
        <strain evidence="1">Iper-2018</strain>
    </source>
</reference>
<sequence>MKEGKKQEQRSRDPEGSRGARYCARRAVQCVPIPTSCVFFWDTFPRTMTAAPAPGPPGAPARELIPVAEAEEKEEEEDDRLKTQQPPLQESGITSLLLILGASLAFIVICSTVLFFVVIGQVDSSKNITMETSPTLATPTSADANATTESMGSQTPAVPTVQGTGPDNNTEEPVTPAPGAHAQTIHIMRIWLVRTRTAKTSCGNCALAHTSPSTWNDRREPTHERVRAPNSPRRRGLAIGVASHRGSGVRWSVARFFCGVKDASSWLLRQRCTPPAEAPRRTISSLRLPALSDFLKSIQRSTLLNEAGVVTIASTQVPIVPAGPQVTNVTCMFLPTYVRNDLLVQALSAHGKVLEITLATYRITPTVKTGTRYVRIEMKESDPVPNFLRIGGHRATFDYPGIKRVCRRTATGALFSDTPRRVARLTAGGPAAPTQLWTAWLGGAACLWSLGQPRLFFLRSAQTEAPTALTKPQANVDPENSQSVLSGGRPPPASLPDAAGAMAPRRNSSHRHKDCLLEVTEDPEASSDGERLVIMEEESPVAEDHSLSSLGAPSTSMAPVTAGNKDSTNSSEPSDLSGNSDPTDARRGQAQDAKRVISSSGSRSPRSRDKAGRRPKEPQPSSRDTSFSSAEDRPIPKSCDTPGGLSGRALARPCGALPLFPRQAPPQTQFTFQHSPPTLGLSRRQRMRLVAQNCSITHFFVGFQHLTRERGGWSFPCIKLTASILALKTLLTILDDRYNPAHPLAVYFLGTLYSDLEPSQPPLTGTRVETVPPFYRAAIETFRQLRARVSKEDIVEAPASRLVEILYSSQFPAPVPGLGPSYIGPPLAHGSLPREVCDFHWKTGWGV</sequence>
<dbReference type="Proteomes" id="UP000805193">
    <property type="component" value="Unassembled WGS sequence"/>
</dbReference>
<organism evidence="1 2">
    <name type="scientific">Ixodes persulcatus</name>
    <name type="common">Taiga tick</name>
    <dbReference type="NCBI Taxonomy" id="34615"/>
    <lineage>
        <taxon>Eukaryota</taxon>
        <taxon>Metazoa</taxon>
        <taxon>Ecdysozoa</taxon>
        <taxon>Arthropoda</taxon>
        <taxon>Chelicerata</taxon>
        <taxon>Arachnida</taxon>
        <taxon>Acari</taxon>
        <taxon>Parasitiformes</taxon>
        <taxon>Ixodida</taxon>
        <taxon>Ixodoidea</taxon>
        <taxon>Ixodidae</taxon>
        <taxon>Ixodinae</taxon>
        <taxon>Ixodes</taxon>
    </lineage>
</organism>
<name>A0AC60PHT6_IXOPE</name>
<gene>
    <name evidence="1" type="ORF">HPB47_004148</name>
</gene>
<proteinExistence type="predicted"/>
<accession>A0AC60PHT6</accession>